<keyword evidence="2" id="KW-1185">Reference proteome</keyword>
<accession>A0ABQ7J712</accession>
<proteinExistence type="predicted"/>
<gene>
    <name evidence="1" type="ORF">IE077_004020</name>
</gene>
<comment type="caution">
    <text evidence="1">The sequence shown here is derived from an EMBL/GenBank/DDBJ whole genome shotgun (WGS) entry which is preliminary data.</text>
</comment>
<name>A0ABQ7J712_9APIC</name>
<protein>
    <submittedName>
        <fullName evidence="1">Uncharacterized protein</fullName>
    </submittedName>
</protein>
<evidence type="ECO:0000313" key="2">
    <source>
        <dbReference type="Proteomes" id="UP000823046"/>
    </source>
</evidence>
<organism evidence="1 2">
    <name type="scientific">Cardiosporidium cionae</name>
    <dbReference type="NCBI Taxonomy" id="476202"/>
    <lineage>
        <taxon>Eukaryota</taxon>
        <taxon>Sar</taxon>
        <taxon>Alveolata</taxon>
        <taxon>Apicomplexa</taxon>
        <taxon>Aconoidasida</taxon>
        <taxon>Nephromycida</taxon>
        <taxon>Cardiosporidium</taxon>
    </lineage>
</organism>
<evidence type="ECO:0000313" key="1">
    <source>
        <dbReference type="EMBL" id="KAF8819773.1"/>
    </source>
</evidence>
<dbReference type="EMBL" id="JADAQX010000607">
    <property type="protein sequence ID" value="KAF8819773.1"/>
    <property type="molecule type" value="Genomic_DNA"/>
</dbReference>
<reference evidence="1 2" key="1">
    <citation type="journal article" date="2020" name="bioRxiv">
        <title>Metabolic contributions of an alphaproteobacterial endosymbiont in the apicomplexan Cardiosporidium cionae.</title>
        <authorList>
            <person name="Hunter E.S."/>
            <person name="Paight C.J."/>
            <person name="Lane C.E."/>
        </authorList>
    </citation>
    <scope>NUCLEOTIDE SEQUENCE [LARGE SCALE GENOMIC DNA]</scope>
    <source>
        <strain evidence="1">ESH_2018</strain>
    </source>
</reference>
<sequence>MLVSRELCDLKASIKMRGFDFETEELHFVAAFAYRLAEELSYILP</sequence>
<dbReference type="Proteomes" id="UP000823046">
    <property type="component" value="Unassembled WGS sequence"/>
</dbReference>